<proteinExistence type="predicted"/>
<reference evidence="1 2" key="1">
    <citation type="submission" date="2019-07" db="EMBL/GenBank/DDBJ databases">
        <title>Analysis of the biochemical properties, biological activity and biotechnological potential of siderophores and biosurfactants produced by Antarctic psychrotolerant bacteria.</title>
        <authorList>
            <person name="Styczynski M."/>
            <person name="Krucon T."/>
            <person name="Decewicz P."/>
            <person name="Dziewit L."/>
        </authorList>
    </citation>
    <scope>NUCLEOTIDE SEQUENCE [LARGE SCALE GENOMIC DNA]</scope>
    <source>
        <strain evidence="1 2">ANT_H27</strain>
    </source>
</reference>
<dbReference type="EMBL" id="VOBL01000037">
    <property type="protein sequence ID" value="KAA0973106.1"/>
    <property type="molecule type" value="Genomic_DNA"/>
</dbReference>
<dbReference type="RefSeq" id="WP_149621070.1">
    <property type="nucleotide sequence ID" value="NZ_VOBL01000037.1"/>
</dbReference>
<dbReference type="Proteomes" id="UP000323856">
    <property type="component" value="Unassembled WGS sequence"/>
</dbReference>
<accession>A0A5B0E369</accession>
<sequence length="82" mass="9370">MKDRANDADEHVKPRFSDDLGHFFRESEVVISTEQQLESRVADVLQEPFDTQAAQNLAAYLMSAEMERGRRAAAFIREEGKL</sequence>
<dbReference type="AlphaFoldDB" id="A0A5B0E369"/>
<protein>
    <submittedName>
        <fullName evidence="1">Uncharacterized protein</fullName>
    </submittedName>
</protein>
<gene>
    <name evidence="1" type="ORF">FQ154_19835</name>
</gene>
<evidence type="ECO:0000313" key="2">
    <source>
        <dbReference type="Proteomes" id="UP000323856"/>
    </source>
</evidence>
<organism evidence="1 2">
    <name type="scientific">Paeniglutamicibacter gangotriensis</name>
    <dbReference type="NCBI Taxonomy" id="254787"/>
    <lineage>
        <taxon>Bacteria</taxon>
        <taxon>Bacillati</taxon>
        <taxon>Actinomycetota</taxon>
        <taxon>Actinomycetes</taxon>
        <taxon>Micrococcales</taxon>
        <taxon>Micrococcaceae</taxon>
        <taxon>Paeniglutamicibacter</taxon>
    </lineage>
</organism>
<comment type="caution">
    <text evidence="1">The sequence shown here is derived from an EMBL/GenBank/DDBJ whole genome shotgun (WGS) entry which is preliminary data.</text>
</comment>
<name>A0A5B0E369_9MICC</name>
<evidence type="ECO:0000313" key="1">
    <source>
        <dbReference type="EMBL" id="KAA0973106.1"/>
    </source>
</evidence>